<dbReference type="PANTHER" id="PTHR35282">
    <property type="entry name" value="F5D14.24 PROTEIN"/>
    <property type="match status" value="1"/>
</dbReference>
<feature type="region of interest" description="Disordered" evidence="1">
    <location>
        <begin position="31"/>
        <end position="55"/>
    </location>
</feature>
<comment type="caution">
    <text evidence="2">The sequence shown here is derived from an EMBL/GenBank/DDBJ whole genome shotgun (WGS) entry which is preliminary data.</text>
</comment>
<organism evidence="2 3">
    <name type="scientific">Striga hermonthica</name>
    <name type="common">Purple witchweed</name>
    <name type="synonym">Buchnera hermonthica</name>
    <dbReference type="NCBI Taxonomy" id="68872"/>
    <lineage>
        <taxon>Eukaryota</taxon>
        <taxon>Viridiplantae</taxon>
        <taxon>Streptophyta</taxon>
        <taxon>Embryophyta</taxon>
        <taxon>Tracheophyta</taxon>
        <taxon>Spermatophyta</taxon>
        <taxon>Magnoliopsida</taxon>
        <taxon>eudicotyledons</taxon>
        <taxon>Gunneridae</taxon>
        <taxon>Pentapetalae</taxon>
        <taxon>asterids</taxon>
        <taxon>lamiids</taxon>
        <taxon>Lamiales</taxon>
        <taxon>Orobanchaceae</taxon>
        <taxon>Buchnereae</taxon>
        <taxon>Striga</taxon>
    </lineage>
</organism>
<dbReference type="Pfam" id="PF21737">
    <property type="entry name" value="DUF6865"/>
    <property type="match status" value="1"/>
</dbReference>
<dbReference type="OrthoDB" id="632588at2759"/>
<dbReference type="AlphaFoldDB" id="A0A9N7N577"/>
<dbReference type="EMBL" id="CACSLK010020742">
    <property type="protein sequence ID" value="CAA0820690.1"/>
    <property type="molecule type" value="Genomic_DNA"/>
</dbReference>
<dbReference type="InterPro" id="IPR049198">
    <property type="entry name" value="DUF6865"/>
</dbReference>
<sequence>MDKAGSRKELSEDMTRESLIAISYVSPDNDPTDVMILPGKINGENDDQPLDNDGEDKLRSELISISDLPPPEENVLPPLPPLKFNPLCFPFTFAAIFAWTGLPSLARRTNESEQR</sequence>
<evidence type="ECO:0000313" key="2">
    <source>
        <dbReference type="EMBL" id="CAA0820690.1"/>
    </source>
</evidence>
<proteinExistence type="predicted"/>
<evidence type="ECO:0000256" key="1">
    <source>
        <dbReference type="SAM" id="MobiDB-lite"/>
    </source>
</evidence>
<accession>A0A9N7N577</accession>
<feature type="compositionally biased region" description="Acidic residues" evidence="1">
    <location>
        <begin position="44"/>
        <end position="54"/>
    </location>
</feature>
<keyword evidence="3" id="KW-1185">Reference proteome</keyword>
<dbReference type="PANTHER" id="PTHR35282:SF2">
    <property type="entry name" value="F5D14.24 PROTEIN"/>
    <property type="match status" value="1"/>
</dbReference>
<name>A0A9N7N577_STRHE</name>
<gene>
    <name evidence="2" type="ORF">SHERM_18692</name>
</gene>
<dbReference type="Proteomes" id="UP001153555">
    <property type="component" value="Unassembled WGS sequence"/>
</dbReference>
<protein>
    <submittedName>
        <fullName evidence="2">Uncharacterized protein</fullName>
    </submittedName>
</protein>
<reference evidence="2" key="1">
    <citation type="submission" date="2019-12" db="EMBL/GenBank/DDBJ databases">
        <authorList>
            <person name="Scholes J."/>
        </authorList>
    </citation>
    <scope>NUCLEOTIDE SEQUENCE</scope>
</reference>
<evidence type="ECO:0000313" key="3">
    <source>
        <dbReference type="Proteomes" id="UP001153555"/>
    </source>
</evidence>